<dbReference type="InterPro" id="IPR027417">
    <property type="entry name" value="P-loop_NTPase"/>
</dbReference>
<dbReference type="InterPro" id="IPR050305">
    <property type="entry name" value="Small_GTPase_Rab"/>
</dbReference>
<evidence type="ECO:0000313" key="7">
    <source>
        <dbReference type="Proteomes" id="UP001295684"/>
    </source>
</evidence>
<dbReference type="SMART" id="SM00176">
    <property type="entry name" value="RAN"/>
    <property type="match status" value="1"/>
</dbReference>
<dbReference type="Proteomes" id="UP001295684">
    <property type="component" value="Unassembled WGS sequence"/>
</dbReference>
<organism evidence="6 7">
    <name type="scientific">Euplotes crassus</name>
    <dbReference type="NCBI Taxonomy" id="5936"/>
    <lineage>
        <taxon>Eukaryota</taxon>
        <taxon>Sar</taxon>
        <taxon>Alveolata</taxon>
        <taxon>Ciliophora</taxon>
        <taxon>Intramacronucleata</taxon>
        <taxon>Spirotrichea</taxon>
        <taxon>Hypotrichia</taxon>
        <taxon>Euplotida</taxon>
        <taxon>Euplotidae</taxon>
        <taxon>Moneuplotes</taxon>
    </lineage>
</organism>
<gene>
    <name evidence="6" type="ORF">ECRASSUSDP1_LOCUS19473</name>
</gene>
<feature type="compositionally biased region" description="Basic and acidic residues" evidence="5">
    <location>
        <begin position="197"/>
        <end position="207"/>
    </location>
</feature>
<proteinExistence type="inferred from homology"/>
<dbReference type="PANTHER" id="PTHR47980">
    <property type="entry name" value="LD44762P"/>
    <property type="match status" value="1"/>
</dbReference>
<evidence type="ECO:0000256" key="1">
    <source>
        <dbReference type="ARBA" id="ARBA00006270"/>
    </source>
</evidence>
<protein>
    <submittedName>
        <fullName evidence="6">Uncharacterized protein</fullName>
    </submittedName>
</protein>
<dbReference type="PROSITE" id="PS51420">
    <property type="entry name" value="RHO"/>
    <property type="match status" value="1"/>
</dbReference>
<dbReference type="CDD" id="cd00154">
    <property type="entry name" value="Rab"/>
    <property type="match status" value="1"/>
</dbReference>
<dbReference type="GO" id="GO:0003924">
    <property type="term" value="F:GTPase activity"/>
    <property type="evidence" value="ECO:0007669"/>
    <property type="project" value="InterPro"/>
</dbReference>
<dbReference type="FunFam" id="3.40.50.300:FF:001129">
    <property type="entry name" value="ras-related protein Rab-44 isoform X2"/>
    <property type="match status" value="1"/>
</dbReference>
<dbReference type="Gene3D" id="3.40.50.300">
    <property type="entry name" value="P-loop containing nucleotide triphosphate hydrolases"/>
    <property type="match status" value="1"/>
</dbReference>
<comment type="similarity">
    <text evidence="1">Belongs to the small GTPase superfamily. Rab family.</text>
</comment>
<dbReference type="SUPFAM" id="SSF52540">
    <property type="entry name" value="P-loop containing nucleoside triphosphate hydrolases"/>
    <property type="match status" value="1"/>
</dbReference>
<accession>A0AAD2D2S7</accession>
<feature type="compositionally biased region" description="Basic and acidic residues" evidence="5">
    <location>
        <begin position="174"/>
        <end position="187"/>
    </location>
</feature>
<reference evidence="6" key="1">
    <citation type="submission" date="2023-07" db="EMBL/GenBank/DDBJ databases">
        <authorList>
            <consortium name="AG Swart"/>
            <person name="Singh M."/>
            <person name="Singh A."/>
            <person name="Seah K."/>
            <person name="Emmerich C."/>
        </authorList>
    </citation>
    <scope>NUCLEOTIDE SEQUENCE</scope>
    <source>
        <strain evidence="6">DP1</strain>
    </source>
</reference>
<dbReference type="PROSITE" id="PS51419">
    <property type="entry name" value="RAB"/>
    <property type="match status" value="1"/>
</dbReference>
<dbReference type="GO" id="GO:0005525">
    <property type="term" value="F:GTP binding"/>
    <property type="evidence" value="ECO:0007669"/>
    <property type="project" value="UniProtKB-KW"/>
</dbReference>
<keyword evidence="7" id="KW-1185">Reference proteome</keyword>
<dbReference type="PRINTS" id="PR00449">
    <property type="entry name" value="RASTRNSFRMNG"/>
</dbReference>
<dbReference type="SMART" id="SM00174">
    <property type="entry name" value="RHO"/>
    <property type="match status" value="1"/>
</dbReference>
<keyword evidence="2" id="KW-0547">Nucleotide-binding</keyword>
<feature type="region of interest" description="Disordered" evidence="5">
    <location>
        <begin position="172"/>
        <end position="207"/>
    </location>
</feature>
<dbReference type="NCBIfam" id="TIGR00231">
    <property type="entry name" value="small_GTP"/>
    <property type="match status" value="1"/>
</dbReference>
<evidence type="ECO:0000256" key="5">
    <source>
        <dbReference type="SAM" id="MobiDB-lite"/>
    </source>
</evidence>
<evidence type="ECO:0000256" key="2">
    <source>
        <dbReference type="ARBA" id="ARBA00022741"/>
    </source>
</evidence>
<keyword evidence="4" id="KW-0449">Lipoprotein</keyword>
<keyword evidence="3" id="KW-0342">GTP-binding</keyword>
<dbReference type="InterPro" id="IPR005225">
    <property type="entry name" value="Small_GTP-bd"/>
</dbReference>
<sequence>MELGAQKLQIIILGDGAVGKTSILKMYAEGKYTSSHITTIGLDYIATKYESPEGKSIDVKIWDTAGQERFKTITYSFYKRAQGVLIAFDVTNRESFENVKNWIDSIENYAKKDIQKVLIGNKIDLTEKRKISNHEAQNLADEHDIPYFETSAKLDKNVSEVMQFIMGKVYDTSQKARSDPQKEEEIRGSQLMPTAPPRKEKSDDCKC</sequence>
<dbReference type="Pfam" id="PF00071">
    <property type="entry name" value="Ras"/>
    <property type="match status" value="1"/>
</dbReference>
<dbReference type="AlphaFoldDB" id="A0AAD2D2S7"/>
<evidence type="ECO:0000256" key="3">
    <source>
        <dbReference type="ARBA" id="ARBA00023134"/>
    </source>
</evidence>
<dbReference type="SMART" id="SM00173">
    <property type="entry name" value="RAS"/>
    <property type="match status" value="1"/>
</dbReference>
<dbReference type="PROSITE" id="PS51421">
    <property type="entry name" value="RAS"/>
    <property type="match status" value="1"/>
</dbReference>
<comment type="caution">
    <text evidence="6">The sequence shown here is derived from an EMBL/GenBank/DDBJ whole genome shotgun (WGS) entry which is preliminary data.</text>
</comment>
<evidence type="ECO:0000256" key="4">
    <source>
        <dbReference type="ARBA" id="ARBA00023288"/>
    </source>
</evidence>
<dbReference type="SMART" id="SM00175">
    <property type="entry name" value="RAB"/>
    <property type="match status" value="1"/>
</dbReference>
<dbReference type="InterPro" id="IPR001806">
    <property type="entry name" value="Small_GTPase"/>
</dbReference>
<name>A0AAD2D2S7_EUPCR</name>
<evidence type="ECO:0000313" key="6">
    <source>
        <dbReference type="EMBL" id="CAI2378081.1"/>
    </source>
</evidence>
<dbReference type="EMBL" id="CAMPGE010019770">
    <property type="protein sequence ID" value="CAI2378081.1"/>
    <property type="molecule type" value="Genomic_DNA"/>
</dbReference>